<dbReference type="InterPro" id="IPR050204">
    <property type="entry name" value="AraC_XylS_family_regulators"/>
</dbReference>
<comment type="caution">
    <text evidence="5">The sequence shown here is derived from an EMBL/GenBank/DDBJ whole genome shotgun (WGS) entry which is preliminary data.</text>
</comment>
<feature type="domain" description="HTH araC/xylS-type" evidence="4">
    <location>
        <begin position="203"/>
        <end position="301"/>
    </location>
</feature>
<sequence length="301" mass="34377">MPKPKSLSIDFSKEKEAGYRRVYSRSPLLTNLPTLWNGFYFAYDCQPAHATPEIFAPQHGVAIFTQIPRIINYEQSIDGRFYRKQILPGDIVITPANISTRAQWDTAFNIILLGFEQVVFRRAIYESLDPDQVELVPHFAISDPLVYQIGLALKAMLEKDGAGSRLYAETMANALAVHLLQNYSTQKPTLRDYQDGLPRYKLQIVIDYIHTHLNEDIGLAELAALVQMSPRYFLKLFKTSTGFTPHQFVIHTRIARAKELLLLRQTSIAEIAQKVGFANQSHLNMHFKRLLGVTPKQFQNK</sequence>
<keyword evidence="6" id="KW-1185">Reference proteome</keyword>
<dbReference type="GO" id="GO:0003700">
    <property type="term" value="F:DNA-binding transcription factor activity"/>
    <property type="evidence" value="ECO:0007669"/>
    <property type="project" value="InterPro"/>
</dbReference>
<dbReference type="AlphaFoldDB" id="A0A3S0XGA3"/>
<dbReference type="GO" id="GO:0043565">
    <property type="term" value="F:sequence-specific DNA binding"/>
    <property type="evidence" value="ECO:0007669"/>
    <property type="project" value="InterPro"/>
</dbReference>
<reference evidence="5 6" key="1">
    <citation type="journal article" date="2019" name="Genome Biol. Evol.">
        <title>Day and night: Metabolic profiles and evolutionary relationships of six axenic non-marine cyanobacteria.</title>
        <authorList>
            <person name="Will S.E."/>
            <person name="Henke P."/>
            <person name="Boedeker C."/>
            <person name="Huang S."/>
            <person name="Brinkmann H."/>
            <person name="Rohde M."/>
            <person name="Jarek M."/>
            <person name="Friedl T."/>
            <person name="Seufert S."/>
            <person name="Schumacher M."/>
            <person name="Overmann J."/>
            <person name="Neumann-Schaal M."/>
            <person name="Petersen J."/>
        </authorList>
    </citation>
    <scope>NUCLEOTIDE SEQUENCE [LARGE SCALE GENOMIC DNA]</scope>
    <source>
        <strain evidence="5 6">PCC 6912</strain>
    </source>
</reference>
<dbReference type="SMART" id="SM00342">
    <property type="entry name" value="HTH_ARAC"/>
    <property type="match status" value="1"/>
</dbReference>
<dbReference type="PANTHER" id="PTHR46796:SF6">
    <property type="entry name" value="ARAC SUBFAMILY"/>
    <property type="match status" value="1"/>
</dbReference>
<dbReference type="InterPro" id="IPR018062">
    <property type="entry name" value="HTH_AraC-typ_CS"/>
</dbReference>
<dbReference type="EMBL" id="RSCJ01000052">
    <property type="protein sequence ID" value="RUR72299.1"/>
    <property type="molecule type" value="Genomic_DNA"/>
</dbReference>
<accession>A0A3S0XGA3</accession>
<evidence type="ECO:0000256" key="3">
    <source>
        <dbReference type="ARBA" id="ARBA00023163"/>
    </source>
</evidence>
<keyword evidence="1" id="KW-0805">Transcription regulation</keyword>
<dbReference type="InterPro" id="IPR018060">
    <property type="entry name" value="HTH_AraC"/>
</dbReference>
<keyword evidence="2" id="KW-0238">DNA-binding</keyword>
<evidence type="ECO:0000256" key="2">
    <source>
        <dbReference type="ARBA" id="ARBA00023125"/>
    </source>
</evidence>
<dbReference type="Proteomes" id="UP000268857">
    <property type="component" value="Unassembled WGS sequence"/>
</dbReference>
<dbReference type="Gene3D" id="1.10.10.60">
    <property type="entry name" value="Homeodomain-like"/>
    <property type="match status" value="2"/>
</dbReference>
<evidence type="ECO:0000259" key="4">
    <source>
        <dbReference type="PROSITE" id="PS01124"/>
    </source>
</evidence>
<proteinExistence type="predicted"/>
<dbReference type="PROSITE" id="PS00041">
    <property type="entry name" value="HTH_ARAC_FAMILY_1"/>
    <property type="match status" value="1"/>
</dbReference>
<organism evidence="5 6">
    <name type="scientific">Chlorogloeopsis fritschii PCC 6912</name>
    <dbReference type="NCBI Taxonomy" id="211165"/>
    <lineage>
        <taxon>Bacteria</taxon>
        <taxon>Bacillati</taxon>
        <taxon>Cyanobacteriota</taxon>
        <taxon>Cyanophyceae</taxon>
        <taxon>Nostocales</taxon>
        <taxon>Chlorogloeopsidaceae</taxon>
        <taxon>Chlorogloeopsis</taxon>
    </lineage>
</organism>
<evidence type="ECO:0000313" key="6">
    <source>
        <dbReference type="Proteomes" id="UP000268857"/>
    </source>
</evidence>
<evidence type="ECO:0000256" key="1">
    <source>
        <dbReference type="ARBA" id="ARBA00023015"/>
    </source>
</evidence>
<dbReference type="OrthoDB" id="516605at2"/>
<dbReference type="STRING" id="211165.GCA_000317285_01220"/>
<protein>
    <submittedName>
        <fullName evidence="5">AraC family transcriptional regulator</fullName>
    </submittedName>
</protein>
<dbReference type="PANTHER" id="PTHR46796">
    <property type="entry name" value="HTH-TYPE TRANSCRIPTIONAL ACTIVATOR RHAS-RELATED"/>
    <property type="match status" value="1"/>
</dbReference>
<dbReference type="SUPFAM" id="SSF46689">
    <property type="entry name" value="Homeodomain-like"/>
    <property type="match status" value="2"/>
</dbReference>
<dbReference type="PROSITE" id="PS01124">
    <property type="entry name" value="HTH_ARAC_FAMILY_2"/>
    <property type="match status" value="1"/>
</dbReference>
<dbReference type="RefSeq" id="WP_016874032.1">
    <property type="nucleotide sequence ID" value="NZ_AJLN01000048.1"/>
</dbReference>
<name>A0A3S0XGA3_CHLFR</name>
<gene>
    <name evidence="5" type="ORF">PCC6912_63910</name>
</gene>
<dbReference type="Pfam" id="PF12833">
    <property type="entry name" value="HTH_18"/>
    <property type="match status" value="1"/>
</dbReference>
<evidence type="ECO:0000313" key="5">
    <source>
        <dbReference type="EMBL" id="RUR72299.1"/>
    </source>
</evidence>
<dbReference type="InterPro" id="IPR009057">
    <property type="entry name" value="Homeodomain-like_sf"/>
</dbReference>
<keyword evidence="3" id="KW-0804">Transcription</keyword>